<evidence type="ECO:0000256" key="1">
    <source>
        <dbReference type="ARBA" id="ARBA00022630"/>
    </source>
</evidence>
<dbReference type="RefSeq" id="WP_087741231.1">
    <property type="nucleotide sequence ID" value="NZ_JBPWQU010000026.1"/>
</dbReference>
<dbReference type="CDD" id="cd02136">
    <property type="entry name" value="PnbA_NfnB-like"/>
    <property type="match status" value="1"/>
</dbReference>
<dbReference type="SUPFAM" id="SSF55469">
    <property type="entry name" value="FMN-dependent nitroreductase-like"/>
    <property type="match status" value="1"/>
</dbReference>
<name>A0A1Y6JSZ9_9LACO</name>
<protein>
    <submittedName>
        <fullName evidence="5">Nitroreductase</fullName>
    </submittedName>
</protein>
<dbReference type="Proteomes" id="UP000195412">
    <property type="component" value="Chromosome I"/>
</dbReference>
<evidence type="ECO:0000313" key="5">
    <source>
        <dbReference type="EMBL" id="SMS13068.1"/>
    </source>
</evidence>
<accession>A0A1Y6JSZ9</accession>
<sequence length="214" mass="24103">MSDQNLLTNRHSARDFSDRPVDLETLKAILYTAQAAPSWENTQPWKAYLALGDVVQRIRQHHFELASQGTKSWTEVVPPKIWAATPQANLDAWRANMLAFFSDEDQTRFVSGQKHLFNAPTIVYLTLPRDASAYSAYDVGAFGYGILLAAEAHGVSGVPAYELVRYPAEIRQEFDIPTDEALFMGIALGYPQDNRLNQLRPKRAPLDNVLQVRQ</sequence>
<dbReference type="Gene3D" id="3.40.109.10">
    <property type="entry name" value="NADH Oxidase"/>
    <property type="match status" value="1"/>
</dbReference>
<organism evidence="5 6">
    <name type="scientific">Levilactobacillus zymae</name>
    <dbReference type="NCBI Taxonomy" id="267363"/>
    <lineage>
        <taxon>Bacteria</taxon>
        <taxon>Bacillati</taxon>
        <taxon>Bacillota</taxon>
        <taxon>Bacilli</taxon>
        <taxon>Lactobacillales</taxon>
        <taxon>Lactobacillaceae</taxon>
        <taxon>Levilactobacillus</taxon>
    </lineage>
</organism>
<dbReference type="EMBL" id="LT854705">
    <property type="protein sequence ID" value="SMS13068.1"/>
    <property type="molecule type" value="Genomic_DNA"/>
</dbReference>
<reference evidence="6" key="1">
    <citation type="submission" date="2017-05" db="EMBL/GenBank/DDBJ databases">
        <authorList>
            <person name="Papadimitriou K."/>
        </authorList>
    </citation>
    <scope>NUCLEOTIDE SEQUENCE [LARGE SCALE GENOMIC DNA]</scope>
    <source>
        <strain evidence="6">ACA-DC 3411</strain>
    </source>
</reference>
<dbReference type="InterPro" id="IPR000415">
    <property type="entry name" value="Nitroreductase-like"/>
</dbReference>
<keyword evidence="1" id="KW-0285">Flavoprotein</keyword>
<evidence type="ECO:0000256" key="3">
    <source>
        <dbReference type="ARBA" id="ARBA00023002"/>
    </source>
</evidence>
<dbReference type="AlphaFoldDB" id="A0A1Y6JSZ9"/>
<dbReference type="InterPro" id="IPR050627">
    <property type="entry name" value="Nitroreductase/BluB"/>
</dbReference>
<dbReference type="GO" id="GO:0016491">
    <property type="term" value="F:oxidoreductase activity"/>
    <property type="evidence" value="ECO:0007669"/>
    <property type="project" value="UniProtKB-KW"/>
</dbReference>
<proteinExistence type="predicted"/>
<evidence type="ECO:0000313" key="6">
    <source>
        <dbReference type="Proteomes" id="UP000195412"/>
    </source>
</evidence>
<dbReference type="KEGG" id="lzy:LZ3411_0018"/>
<evidence type="ECO:0000256" key="2">
    <source>
        <dbReference type="ARBA" id="ARBA00022643"/>
    </source>
</evidence>
<dbReference type="PANTHER" id="PTHR23026">
    <property type="entry name" value="NADPH NITROREDUCTASE"/>
    <property type="match status" value="1"/>
</dbReference>
<gene>
    <name evidence="5" type="ORF">LZ3411_0018</name>
</gene>
<keyword evidence="3" id="KW-0560">Oxidoreductase</keyword>
<dbReference type="Pfam" id="PF00881">
    <property type="entry name" value="Nitroreductase"/>
    <property type="match status" value="1"/>
</dbReference>
<feature type="domain" description="Nitroreductase" evidence="4">
    <location>
        <begin position="8"/>
        <end position="190"/>
    </location>
</feature>
<evidence type="ECO:0000259" key="4">
    <source>
        <dbReference type="Pfam" id="PF00881"/>
    </source>
</evidence>
<dbReference type="PANTHER" id="PTHR23026:SF90">
    <property type="entry name" value="IODOTYROSINE DEIODINASE 1"/>
    <property type="match status" value="1"/>
</dbReference>
<keyword evidence="2" id="KW-0288">FMN</keyword>
<dbReference type="InterPro" id="IPR029479">
    <property type="entry name" value="Nitroreductase"/>
</dbReference>